<protein>
    <recommendedName>
        <fullName evidence="3">Helix-turn-helix domain-containing protein</fullName>
    </recommendedName>
</protein>
<evidence type="ECO:0008006" key="3">
    <source>
        <dbReference type="Google" id="ProtNLM"/>
    </source>
</evidence>
<dbReference type="EMBL" id="MHPU01000004">
    <property type="protein sequence ID" value="OGZ89676.1"/>
    <property type="molecule type" value="Genomic_DNA"/>
</dbReference>
<evidence type="ECO:0000313" key="2">
    <source>
        <dbReference type="Proteomes" id="UP000178935"/>
    </source>
</evidence>
<name>A0A1G2JRA4_9BACT</name>
<gene>
    <name evidence="1" type="ORF">A2561_00555</name>
</gene>
<dbReference type="AlphaFoldDB" id="A0A1G2JRA4"/>
<reference evidence="1 2" key="1">
    <citation type="journal article" date="2016" name="Nat. Commun.">
        <title>Thousands of microbial genomes shed light on interconnected biogeochemical processes in an aquifer system.</title>
        <authorList>
            <person name="Anantharaman K."/>
            <person name="Brown C.T."/>
            <person name="Hug L.A."/>
            <person name="Sharon I."/>
            <person name="Castelle C.J."/>
            <person name="Probst A.J."/>
            <person name="Thomas B.C."/>
            <person name="Singh A."/>
            <person name="Wilkins M.J."/>
            <person name="Karaoz U."/>
            <person name="Brodie E.L."/>
            <person name="Williams K.H."/>
            <person name="Hubbard S.S."/>
            <person name="Banfield J.F."/>
        </authorList>
    </citation>
    <scope>NUCLEOTIDE SEQUENCE [LARGE SCALE GENOMIC DNA]</scope>
</reference>
<evidence type="ECO:0000313" key="1">
    <source>
        <dbReference type="EMBL" id="OGZ89676.1"/>
    </source>
</evidence>
<proteinExistence type="predicted"/>
<organism evidence="1 2">
    <name type="scientific">Candidatus Staskawiczbacteria bacterium RIFOXYD1_FULL_32_13</name>
    <dbReference type="NCBI Taxonomy" id="1802234"/>
    <lineage>
        <taxon>Bacteria</taxon>
        <taxon>Candidatus Staskawicziibacteriota</taxon>
    </lineage>
</organism>
<comment type="caution">
    <text evidence="1">The sequence shown here is derived from an EMBL/GenBank/DDBJ whole genome shotgun (WGS) entry which is preliminary data.</text>
</comment>
<accession>A0A1G2JRA4</accession>
<sequence>MNNIIKKDFYTAPELARELGISRVSLFYRLHNGSIKGQKFGRNFIIFKKDIDIAKIKSMLRK</sequence>
<dbReference type="Proteomes" id="UP000178935">
    <property type="component" value="Unassembled WGS sequence"/>
</dbReference>